<protein>
    <submittedName>
        <fullName evidence="3">Uncharacterized protein</fullName>
    </submittedName>
</protein>
<feature type="transmembrane region" description="Helical" evidence="1">
    <location>
        <begin position="90"/>
        <end position="114"/>
    </location>
</feature>
<evidence type="ECO:0000313" key="3">
    <source>
        <dbReference type="WBParaSite" id="Hba_01864"/>
    </source>
</evidence>
<evidence type="ECO:0000256" key="1">
    <source>
        <dbReference type="SAM" id="Phobius"/>
    </source>
</evidence>
<keyword evidence="1" id="KW-0472">Membrane</keyword>
<organism evidence="2 3">
    <name type="scientific">Heterorhabditis bacteriophora</name>
    <name type="common">Entomopathogenic nematode worm</name>
    <dbReference type="NCBI Taxonomy" id="37862"/>
    <lineage>
        <taxon>Eukaryota</taxon>
        <taxon>Metazoa</taxon>
        <taxon>Ecdysozoa</taxon>
        <taxon>Nematoda</taxon>
        <taxon>Chromadorea</taxon>
        <taxon>Rhabditida</taxon>
        <taxon>Rhabditina</taxon>
        <taxon>Rhabditomorpha</taxon>
        <taxon>Strongyloidea</taxon>
        <taxon>Heterorhabditidae</taxon>
        <taxon>Heterorhabditis</taxon>
    </lineage>
</organism>
<sequence length="120" mass="14202">MKILIYFQNDSLLVHVFYIKCLKISDNSRFTVPKWTQLITTLRMNIKDERFKISESFSYSTKTIFTSGYSYHTSYRLNKYNVEHSMQKSFLIFVVSLILLFYFVISCIAEDIAVSTISYN</sequence>
<keyword evidence="2" id="KW-1185">Reference proteome</keyword>
<dbReference type="AlphaFoldDB" id="A0A1I7WAZ0"/>
<dbReference type="Proteomes" id="UP000095283">
    <property type="component" value="Unplaced"/>
</dbReference>
<keyword evidence="1" id="KW-1133">Transmembrane helix</keyword>
<keyword evidence="1" id="KW-0812">Transmembrane</keyword>
<dbReference type="WBParaSite" id="Hba_01864">
    <property type="protein sequence ID" value="Hba_01864"/>
    <property type="gene ID" value="Hba_01864"/>
</dbReference>
<proteinExistence type="predicted"/>
<evidence type="ECO:0000313" key="2">
    <source>
        <dbReference type="Proteomes" id="UP000095283"/>
    </source>
</evidence>
<reference evidence="3" key="1">
    <citation type="submission" date="2016-11" db="UniProtKB">
        <authorList>
            <consortium name="WormBaseParasite"/>
        </authorList>
    </citation>
    <scope>IDENTIFICATION</scope>
</reference>
<name>A0A1I7WAZ0_HETBA</name>
<accession>A0A1I7WAZ0</accession>